<dbReference type="Pfam" id="PF14925">
    <property type="entry name" value="HPHLAWLY"/>
    <property type="match status" value="1"/>
</dbReference>
<comment type="caution">
    <text evidence="3">The sequence shown here is derived from an EMBL/GenBank/DDBJ whole genome shotgun (WGS) entry which is preliminary data.</text>
</comment>
<feature type="region of interest" description="Disordered" evidence="1">
    <location>
        <begin position="1"/>
        <end position="22"/>
    </location>
</feature>
<dbReference type="GO" id="GO:0051256">
    <property type="term" value="P:mitotic spindle midzone assembly"/>
    <property type="evidence" value="ECO:0007669"/>
    <property type="project" value="TreeGrafter"/>
</dbReference>
<feature type="region of interest" description="Disordered" evidence="1">
    <location>
        <begin position="227"/>
        <end position="297"/>
    </location>
</feature>
<dbReference type="GO" id="GO:0030496">
    <property type="term" value="C:midbody"/>
    <property type="evidence" value="ECO:0007669"/>
    <property type="project" value="TreeGrafter"/>
</dbReference>
<dbReference type="GO" id="GO:0005881">
    <property type="term" value="C:cytoplasmic microtubule"/>
    <property type="evidence" value="ECO:0007669"/>
    <property type="project" value="TreeGrafter"/>
</dbReference>
<dbReference type="GO" id="GO:1990023">
    <property type="term" value="C:mitotic spindle midzone"/>
    <property type="evidence" value="ECO:0007669"/>
    <property type="project" value="TreeGrafter"/>
</dbReference>
<feature type="compositionally biased region" description="Polar residues" evidence="1">
    <location>
        <begin position="265"/>
        <end position="274"/>
    </location>
</feature>
<dbReference type="GO" id="GO:0008017">
    <property type="term" value="F:microtubule binding"/>
    <property type="evidence" value="ECO:0007669"/>
    <property type="project" value="InterPro"/>
</dbReference>
<feature type="compositionally biased region" description="Low complexity" evidence="1">
    <location>
        <begin position="1"/>
        <end position="11"/>
    </location>
</feature>
<dbReference type="InterPro" id="IPR039302">
    <property type="entry name" value="MAP10"/>
</dbReference>
<feature type="region of interest" description="Disordered" evidence="1">
    <location>
        <begin position="64"/>
        <end position="104"/>
    </location>
</feature>
<proteinExistence type="predicted"/>
<dbReference type="GO" id="GO:0005813">
    <property type="term" value="C:centrosome"/>
    <property type="evidence" value="ECO:0007669"/>
    <property type="project" value="TreeGrafter"/>
</dbReference>
<evidence type="ECO:0000259" key="2">
    <source>
        <dbReference type="Pfam" id="PF14925"/>
    </source>
</evidence>
<evidence type="ECO:0000313" key="4">
    <source>
        <dbReference type="Proteomes" id="UP001166674"/>
    </source>
</evidence>
<gene>
    <name evidence="3" type="ORF">SUZIE_123675</name>
</gene>
<evidence type="ECO:0000313" key="3">
    <source>
        <dbReference type="EMBL" id="MBZ3873585.1"/>
    </source>
</evidence>
<evidence type="ECO:0000256" key="1">
    <source>
        <dbReference type="SAM" id="MobiDB-lite"/>
    </source>
</evidence>
<feature type="compositionally biased region" description="Basic and acidic residues" evidence="1">
    <location>
        <begin position="79"/>
        <end position="94"/>
    </location>
</feature>
<accession>A0AA41SUU8</accession>
<dbReference type="PANTHER" id="PTHR21831:SF2">
    <property type="entry name" value="MICROTUBULE-ASSOCIATED PROTEIN 10"/>
    <property type="match status" value="1"/>
</dbReference>
<dbReference type="GO" id="GO:0032467">
    <property type="term" value="P:positive regulation of cytokinesis"/>
    <property type="evidence" value="ECO:0007669"/>
    <property type="project" value="TreeGrafter"/>
</dbReference>
<reference evidence="3" key="1">
    <citation type="submission" date="2020-03" db="EMBL/GenBank/DDBJ databases">
        <title>Studies in the Genomics of Life Span.</title>
        <authorList>
            <person name="Glass D."/>
        </authorList>
    </citation>
    <scope>NUCLEOTIDE SEQUENCE</scope>
    <source>
        <strain evidence="3">SUZIE</strain>
        <tissue evidence="3">Muscle</tissue>
    </source>
</reference>
<organism evidence="3 4">
    <name type="scientific">Sciurus carolinensis</name>
    <name type="common">Eastern gray squirrel</name>
    <dbReference type="NCBI Taxonomy" id="30640"/>
    <lineage>
        <taxon>Eukaryota</taxon>
        <taxon>Metazoa</taxon>
        <taxon>Chordata</taxon>
        <taxon>Craniata</taxon>
        <taxon>Vertebrata</taxon>
        <taxon>Euteleostomi</taxon>
        <taxon>Mammalia</taxon>
        <taxon>Eutheria</taxon>
        <taxon>Euarchontoglires</taxon>
        <taxon>Glires</taxon>
        <taxon>Rodentia</taxon>
        <taxon>Sciuromorpha</taxon>
        <taxon>Sciuridae</taxon>
        <taxon>Sciurinae</taxon>
        <taxon>Sciurini</taxon>
        <taxon>Sciurus</taxon>
    </lineage>
</organism>
<dbReference type="GO" id="GO:0097431">
    <property type="term" value="C:mitotic spindle pole"/>
    <property type="evidence" value="ECO:0007669"/>
    <property type="project" value="TreeGrafter"/>
</dbReference>
<keyword evidence="4" id="KW-1185">Reference proteome</keyword>
<sequence>MPAAATRAARAVGPGGKGLPEGGCPHVAAYSRSCGVTEGPAHVSVWPDPGLHGTCCYKPALPRPSASTQRPAWQQADPVSRDFRSLPRLSRERTPATSGGRAAWQPGWRLSDSSSWCCWWTRCAWKPRRRPVQLLPYSCWISRHFWFARPPGSPCCSAAPRASGSARPACSACALPPCAARGCDVPLPAARGPGSRGTFVLLVPAGRRIGDLVLFCRLAELDGRARDPAGSASAALDPAVAQEGAPSPARAGSAEYSKPGPVEAANSSVSTISTSREEDTELDLETNTFCPPPLYYTPLTQERTLPAGVKITIEPQRDSP</sequence>
<dbReference type="AlphaFoldDB" id="A0AA41SUU8"/>
<dbReference type="EMBL" id="JAATJV010208500">
    <property type="protein sequence ID" value="MBZ3873585.1"/>
    <property type="molecule type" value="Genomic_DNA"/>
</dbReference>
<protein>
    <submittedName>
        <fullName evidence="3">Microtubule-associated protein 10</fullName>
    </submittedName>
</protein>
<dbReference type="Proteomes" id="UP001166674">
    <property type="component" value="Unassembled WGS sequence"/>
</dbReference>
<dbReference type="GO" id="GO:0031122">
    <property type="term" value="P:cytoplasmic microtubule organization"/>
    <property type="evidence" value="ECO:0007669"/>
    <property type="project" value="TreeGrafter"/>
</dbReference>
<dbReference type="InterPro" id="IPR026679">
    <property type="entry name" value="MAP10_C-term"/>
</dbReference>
<name>A0AA41SUU8_SCICA</name>
<feature type="domain" description="Microtubule-associated protein 10 C-terminal" evidence="2">
    <location>
        <begin position="266"/>
        <end position="320"/>
    </location>
</feature>
<dbReference type="PANTHER" id="PTHR21831">
    <property type="entry name" value="MICROTUBULE-ASSOCIATED PROTEIN 10"/>
    <property type="match status" value="1"/>
</dbReference>